<organism evidence="1 2">
    <name type="scientific">Marasmius crinis-equi</name>
    <dbReference type="NCBI Taxonomy" id="585013"/>
    <lineage>
        <taxon>Eukaryota</taxon>
        <taxon>Fungi</taxon>
        <taxon>Dikarya</taxon>
        <taxon>Basidiomycota</taxon>
        <taxon>Agaricomycotina</taxon>
        <taxon>Agaricomycetes</taxon>
        <taxon>Agaricomycetidae</taxon>
        <taxon>Agaricales</taxon>
        <taxon>Marasmiineae</taxon>
        <taxon>Marasmiaceae</taxon>
        <taxon>Marasmius</taxon>
    </lineage>
</organism>
<gene>
    <name evidence="1" type="ORF">V5O48_018959</name>
</gene>
<reference evidence="1 2" key="1">
    <citation type="submission" date="2024-02" db="EMBL/GenBank/DDBJ databases">
        <title>A draft genome for the cacao thread blight pathogen Marasmius crinis-equi.</title>
        <authorList>
            <person name="Cohen S.P."/>
            <person name="Baruah I.K."/>
            <person name="Amoako-Attah I."/>
            <person name="Bukari Y."/>
            <person name="Meinhardt L.W."/>
            <person name="Bailey B.A."/>
        </authorList>
    </citation>
    <scope>NUCLEOTIDE SEQUENCE [LARGE SCALE GENOMIC DNA]</scope>
    <source>
        <strain evidence="1 2">GH-76</strain>
    </source>
</reference>
<comment type="caution">
    <text evidence="1">The sequence shown here is derived from an EMBL/GenBank/DDBJ whole genome shotgun (WGS) entry which is preliminary data.</text>
</comment>
<dbReference type="Proteomes" id="UP001465976">
    <property type="component" value="Unassembled WGS sequence"/>
</dbReference>
<evidence type="ECO:0000313" key="1">
    <source>
        <dbReference type="EMBL" id="KAL0563117.1"/>
    </source>
</evidence>
<name>A0ABR3EJQ2_9AGAR</name>
<feature type="non-terminal residue" evidence="1">
    <location>
        <position position="83"/>
    </location>
</feature>
<keyword evidence="2" id="KW-1185">Reference proteome</keyword>
<sequence>MHITPPNIPDLSKIYLDTLRIIIAKDSSIGLCAFYAQNHEHTPQSPLITPIMLATNDSQETFYDQYTEDGYKYGVVAPFVITA</sequence>
<protein>
    <submittedName>
        <fullName evidence="1">Uncharacterized protein</fullName>
    </submittedName>
</protein>
<proteinExistence type="predicted"/>
<dbReference type="EMBL" id="JBAHYK010003918">
    <property type="protein sequence ID" value="KAL0563117.1"/>
    <property type="molecule type" value="Genomic_DNA"/>
</dbReference>
<evidence type="ECO:0000313" key="2">
    <source>
        <dbReference type="Proteomes" id="UP001465976"/>
    </source>
</evidence>
<accession>A0ABR3EJQ2</accession>